<dbReference type="InterPro" id="IPR002528">
    <property type="entry name" value="MATE_fam"/>
</dbReference>
<keyword evidence="2" id="KW-0812">Transmembrane</keyword>
<dbReference type="GO" id="GO:0015297">
    <property type="term" value="F:antiporter activity"/>
    <property type="evidence" value="ECO:0007669"/>
    <property type="project" value="InterPro"/>
</dbReference>
<keyword evidence="1" id="KW-0813">Transport</keyword>
<evidence type="ECO:0000313" key="3">
    <source>
        <dbReference type="EMBL" id="MBK5927536.1"/>
    </source>
</evidence>
<feature type="transmembrane region" description="Helical" evidence="2">
    <location>
        <begin position="21"/>
        <end position="41"/>
    </location>
</feature>
<feature type="transmembrane region" description="Helical" evidence="2">
    <location>
        <begin position="202"/>
        <end position="227"/>
    </location>
</feature>
<dbReference type="Pfam" id="PF01554">
    <property type="entry name" value="MatE"/>
    <property type="match status" value="2"/>
</dbReference>
<protein>
    <submittedName>
        <fullName evidence="3">MATE family efflux transporter</fullName>
    </submittedName>
</protein>
<dbReference type="NCBIfam" id="TIGR00797">
    <property type="entry name" value="matE"/>
    <property type="match status" value="1"/>
</dbReference>
<dbReference type="InterPro" id="IPR050222">
    <property type="entry name" value="MATE_MdtK"/>
</dbReference>
<dbReference type="PANTHER" id="PTHR43298">
    <property type="entry name" value="MULTIDRUG RESISTANCE PROTEIN NORM-RELATED"/>
    <property type="match status" value="1"/>
</dbReference>
<evidence type="ECO:0000256" key="2">
    <source>
        <dbReference type="SAM" id="Phobius"/>
    </source>
</evidence>
<feature type="transmembrane region" description="Helical" evidence="2">
    <location>
        <begin position="100"/>
        <end position="119"/>
    </location>
</feature>
<feature type="transmembrane region" description="Helical" evidence="2">
    <location>
        <begin position="53"/>
        <end position="79"/>
    </location>
</feature>
<feature type="non-terminal residue" evidence="3">
    <location>
        <position position="321"/>
    </location>
</feature>
<feature type="transmembrane region" description="Helical" evidence="2">
    <location>
        <begin position="280"/>
        <end position="300"/>
    </location>
</feature>
<keyword evidence="4" id="KW-1185">Reference proteome</keyword>
<keyword evidence="2" id="KW-0472">Membrane</keyword>
<dbReference type="PANTHER" id="PTHR43298:SF2">
    <property type="entry name" value="FMN_FAD EXPORTER YEEO-RELATED"/>
    <property type="match status" value="1"/>
</dbReference>
<dbReference type="EMBL" id="NHSD01000257">
    <property type="protein sequence ID" value="MBK5927536.1"/>
    <property type="molecule type" value="Genomic_DNA"/>
</dbReference>
<feature type="transmembrane region" description="Helical" evidence="2">
    <location>
        <begin position="247"/>
        <end position="274"/>
    </location>
</feature>
<accession>A0A934TLA1</accession>
<name>A0A934TLA1_9RHOB</name>
<sequence>MSAPPAPARPSEGYGTHARKVLGLGLPLIGSHLAQMALQVTDAIMLGWYSVEALAAGVLGSTIFFTFLMMGSGFAWAVMPMVAHAAAAGDETALRRTTRMGLWLSLAFAALVLPGMWFSGPILRALGQEAALAALTQDYLRIAGFGLIPALLVMVLKSHLAALERTRMVLAVTVAAAVVNVGVNWVFIFGNLGAPELGVRGAAIASVAVAMVSLGALALHAALAPGLRQHALFVRLWRPDVVALRQVFRLGWPIGLTNLAESGLFTASSLLMGWIGTLELAAHGIALQIMSVLFMVQMGLSNAATVRAGRALGAGDGPGLR</sequence>
<dbReference type="AlphaFoldDB" id="A0A934TLA1"/>
<dbReference type="GO" id="GO:0042910">
    <property type="term" value="F:xenobiotic transmembrane transporter activity"/>
    <property type="evidence" value="ECO:0007669"/>
    <property type="project" value="InterPro"/>
</dbReference>
<evidence type="ECO:0000256" key="1">
    <source>
        <dbReference type="ARBA" id="ARBA00022448"/>
    </source>
</evidence>
<organism evidence="3 4">
    <name type="scientific">Rhodobaculum claviforme</name>
    <dbReference type="NCBI Taxonomy" id="1549854"/>
    <lineage>
        <taxon>Bacteria</taxon>
        <taxon>Pseudomonadati</taxon>
        <taxon>Pseudomonadota</taxon>
        <taxon>Alphaproteobacteria</taxon>
        <taxon>Rhodobacterales</taxon>
        <taxon>Paracoccaceae</taxon>
        <taxon>Rhodobaculum</taxon>
    </lineage>
</organism>
<keyword evidence="2" id="KW-1133">Transmembrane helix</keyword>
<proteinExistence type="predicted"/>
<evidence type="ECO:0000313" key="4">
    <source>
        <dbReference type="Proteomes" id="UP000706333"/>
    </source>
</evidence>
<dbReference type="GO" id="GO:0005886">
    <property type="term" value="C:plasma membrane"/>
    <property type="evidence" value="ECO:0007669"/>
    <property type="project" value="TreeGrafter"/>
</dbReference>
<comment type="caution">
    <text evidence="3">The sequence shown here is derived from an EMBL/GenBank/DDBJ whole genome shotgun (WGS) entry which is preliminary data.</text>
</comment>
<reference evidence="3" key="1">
    <citation type="submission" date="2017-05" db="EMBL/GenBank/DDBJ databases">
        <authorList>
            <person name="Imhoff J.F."/>
            <person name="Rahn T."/>
            <person name="Kuenzel S."/>
            <person name="Neulinger S.C."/>
        </authorList>
    </citation>
    <scope>NUCLEOTIDE SEQUENCE</scope>
    <source>
        <strain evidence="3">LMG 28126</strain>
    </source>
</reference>
<gene>
    <name evidence="3" type="ORF">CCR87_09395</name>
</gene>
<feature type="transmembrane region" description="Helical" evidence="2">
    <location>
        <begin position="139"/>
        <end position="156"/>
    </location>
</feature>
<dbReference type="RefSeq" id="WP_201157297.1">
    <property type="nucleotide sequence ID" value="NZ_NHSD01000257.1"/>
</dbReference>
<reference evidence="3" key="2">
    <citation type="journal article" date="2020" name="Microorganisms">
        <title>Osmotic Adaptation and Compatible Solute Biosynthesis of Phototrophic Bacteria as Revealed from Genome Analyses.</title>
        <authorList>
            <person name="Imhoff J.F."/>
            <person name="Rahn T."/>
            <person name="Kunzel S."/>
            <person name="Keller A."/>
            <person name="Neulinger S.C."/>
        </authorList>
    </citation>
    <scope>NUCLEOTIDE SEQUENCE</scope>
    <source>
        <strain evidence="3">LMG 28126</strain>
    </source>
</reference>
<feature type="transmembrane region" description="Helical" evidence="2">
    <location>
        <begin position="168"/>
        <end position="190"/>
    </location>
</feature>
<dbReference type="Proteomes" id="UP000706333">
    <property type="component" value="Unassembled WGS sequence"/>
</dbReference>